<proteinExistence type="predicted"/>
<gene>
    <name evidence="2" type="ORF">HLH17_11650</name>
</gene>
<keyword evidence="1" id="KW-0812">Transmembrane</keyword>
<name>A0A7Y2RGK5_9GAMM</name>
<feature type="transmembrane region" description="Helical" evidence="1">
    <location>
        <begin position="7"/>
        <end position="30"/>
    </location>
</feature>
<dbReference type="EMBL" id="JABERL010000032">
    <property type="protein sequence ID" value="NNH78312.1"/>
    <property type="molecule type" value="Genomic_DNA"/>
</dbReference>
<keyword evidence="1" id="KW-0472">Membrane</keyword>
<feature type="transmembrane region" description="Helical" evidence="1">
    <location>
        <begin position="42"/>
        <end position="63"/>
    </location>
</feature>
<keyword evidence="1" id="KW-1133">Transmembrane helix</keyword>
<protein>
    <submittedName>
        <fullName evidence="2">Uncharacterized protein</fullName>
    </submittedName>
</protein>
<evidence type="ECO:0000256" key="1">
    <source>
        <dbReference type="SAM" id="Phobius"/>
    </source>
</evidence>
<evidence type="ECO:0000313" key="2">
    <source>
        <dbReference type="EMBL" id="NNH78312.1"/>
    </source>
</evidence>
<sequence length="246" mass="28698">MKDKKELVYDLAGTLAAILFGCVVVIFIIVNIPGTTEIDGSLIANVLVGGVTLFAPLAAYHLLTDWKVQHNTSIEKEYLKEIFDELRKYNRKVFKYVDKANDFILHENNFGTGNLFKIDKTDLKDYQDSYNHLLTILGEYKILSKDKNIVVYANNYDNLARNTYAIFEGINNIKIEFKRNIYGEIEETEEEIKQKKKSALKDFLMKKQSLTLSGETKDYTYWLILDKFKDQHNKFYTYLIEKKLIK</sequence>
<dbReference type="PROSITE" id="PS51257">
    <property type="entry name" value="PROKAR_LIPOPROTEIN"/>
    <property type="match status" value="1"/>
</dbReference>
<dbReference type="Proteomes" id="UP000569202">
    <property type="component" value="Unassembled WGS sequence"/>
</dbReference>
<dbReference type="AlphaFoldDB" id="A0A7Y2RGK5"/>
<organism evidence="2 3">
    <name type="scientific">Acinetobacter terrae</name>
    <dbReference type="NCBI Taxonomy" id="2731247"/>
    <lineage>
        <taxon>Bacteria</taxon>
        <taxon>Pseudomonadati</taxon>
        <taxon>Pseudomonadota</taxon>
        <taxon>Gammaproteobacteria</taxon>
        <taxon>Moraxellales</taxon>
        <taxon>Moraxellaceae</taxon>
        <taxon>Acinetobacter</taxon>
        <taxon>Acinetobacter Taxon 24</taxon>
    </lineage>
</organism>
<reference evidence="2 3" key="1">
    <citation type="submission" date="2020-04" db="EMBL/GenBank/DDBJ databases">
        <title>Acinetobacter Taxon 24.</title>
        <authorList>
            <person name="Nemec A."/>
            <person name="Radolfova-Krizova L."/>
            <person name="Higgins P.G."/>
            <person name="Spanelova P."/>
        </authorList>
    </citation>
    <scope>NUCLEOTIDE SEQUENCE [LARGE SCALE GENOMIC DNA]</scope>
    <source>
        <strain evidence="2 3">ANC 5380</strain>
    </source>
</reference>
<comment type="caution">
    <text evidence="2">The sequence shown here is derived from an EMBL/GenBank/DDBJ whole genome shotgun (WGS) entry which is preliminary data.</text>
</comment>
<dbReference type="RefSeq" id="WP_171540740.1">
    <property type="nucleotide sequence ID" value="NZ_JABERL010000032.1"/>
</dbReference>
<accession>A0A7Y2RGK5</accession>
<evidence type="ECO:0000313" key="3">
    <source>
        <dbReference type="Proteomes" id="UP000569202"/>
    </source>
</evidence>